<evidence type="ECO:0000256" key="3">
    <source>
        <dbReference type="ARBA" id="ARBA00022490"/>
    </source>
</evidence>
<name>U4KKX6_ALTPJ</name>
<evidence type="ECO:0000256" key="1">
    <source>
        <dbReference type="ARBA" id="ARBA00004496"/>
    </source>
</evidence>
<reference evidence="13 14" key="1">
    <citation type="journal article" date="2013" name="J. Mol. Microbiol. Biotechnol.">
        <title>Analysis of the Complete Genomes of Acholeplasma brassicae , A. palmae and A. laidlawii and Their Comparison to the Obligate Parasites from ' Candidatus Phytoplasma'.</title>
        <authorList>
            <person name="Kube M."/>
            <person name="Siewert C."/>
            <person name="Migdoll A.M."/>
            <person name="Duduk B."/>
            <person name="Holz S."/>
            <person name="Rabus R."/>
            <person name="Seemuller E."/>
            <person name="Mitrovic J."/>
            <person name="Muller I."/>
            <person name="Buttner C."/>
            <person name="Reinhardt R."/>
        </authorList>
    </citation>
    <scope>NUCLEOTIDE SEQUENCE [LARGE SCALE GENOMIC DNA]</scope>
    <source>
        <strain evidence="13 14">J233</strain>
    </source>
</reference>
<dbReference type="GO" id="GO:0051301">
    <property type="term" value="P:cell division"/>
    <property type="evidence" value="ECO:0007669"/>
    <property type="project" value="UniProtKB-KW"/>
</dbReference>
<dbReference type="HOGENOM" id="CLU_027562_9_6_14"/>
<keyword evidence="3 10" id="KW-0963">Cytoplasm</keyword>
<dbReference type="KEGG" id="apal:BN85408920"/>
<evidence type="ECO:0000256" key="4">
    <source>
        <dbReference type="ARBA" id="ARBA00022618"/>
    </source>
</evidence>
<dbReference type="CDD" id="cd00798">
    <property type="entry name" value="INT_XerDC_C"/>
    <property type="match status" value="1"/>
</dbReference>
<dbReference type="NCBIfam" id="NF040815">
    <property type="entry name" value="recomb_XerA_Arch"/>
    <property type="match status" value="1"/>
</dbReference>
<evidence type="ECO:0000256" key="7">
    <source>
        <dbReference type="ARBA" id="ARBA00023125"/>
    </source>
</evidence>
<dbReference type="GO" id="GO:0005737">
    <property type="term" value="C:cytoplasm"/>
    <property type="evidence" value="ECO:0007669"/>
    <property type="project" value="UniProtKB-SubCell"/>
</dbReference>
<evidence type="ECO:0000256" key="10">
    <source>
        <dbReference type="HAMAP-Rule" id="MF_01808"/>
    </source>
</evidence>
<dbReference type="PROSITE" id="PS51900">
    <property type="entry name" value="CB"/>
    <property type="match status" value="1"/>
</dbReference>
<feature type="active site" evidence="10">
    <location>
        <position position="268"/>
    </location>
</feature>
<evidence type="ECO:0000256" key="9">
    <source>
        <dbReference type="ARBA" id="ARBA00023306"/>
    </source>
</evidence>
<comment type="similarity">
    <text evidence="2">Belongs to the 'phage' integrase family. XerD subfamily.</text>
</comment>
<dbReference type="InterPro" id="IPR002104">
    <property type="entry name" value="Integrase_catalytic"/>
</dbReference>
<sequence>MKYIINDFKYYLSNELGLSKNTILAYIRDLEQYVEFLNKYQKVTKVSKIEKKHIESYLSSLKRKEINSKSISRKLTSIKKFHHFLLIEKEVDDDVSVHFNTPKISKSLPTVLSIEEVVRLLEAVDKTTELGIRNTALLELIYGSGLRVSELLELKISDIHINQSYVIVTGKGSKERMVPISDMASVAIKNYIIKSRETLLKGKKHSFLFVNQYGERLSRQGFHKLLKKLGSDSNIETEFSAHTLRHSFATHLLENGMDLRTLQNLLGHEDISTTQIYTHISQKRIKEIYNKAHPRAKEEENEI</sequence>
<dbReference type="Pfam" id="PF02899">
    <property type="entry name" value="Phage_int_SAM_1"/>
    <property type="match status" value="1"/>
</dbReference>
<dbReference type="InterPro" id="IPR011010">
    <property type="entry name" value="DNA_brk_join_enz"/>
</dbReference>
<dbReference type="Gene3D" id="1.10.443.10">
    <property type="entry name" value="Intergrase catalytic core"/>
    <property type="match status" value="1"/>
</dbReference>
<feature type="active site" evidence="10">
    <location>
        <position position="242"/>
    </location>
</feature>
<dbReference type="InterPro" id="IPR004107">
    <property type="entry name" value="Integrase_SAM-like_N"/>
</dbReference>
<feature type="active site" description="O-(3'-phospho-DNA)-tyrosine intermediate" evidence="10">
    <location>
        <position position="277"/>
    </location>
</feature>
<dbReference type="PANTHER" id="PTHR30349:SF81">
    <property type="entry name" value="TYROSINE RECOMBINASE XERC"/>
    <property type="match status" value="1"/>
</dbReference>
<dbReference type="PANTHER" id="PTHR30349">
    <property type="entry name" value="PHAGE INTEGRASE-RELATED"/>
    <property type="match status" value="1"/>
</dbReference>
<evidence type="ECO:0000256" key="2">
    <source>
        <dbReference type="ARBA" id="ARBA00010450"/>
    </source>
</evidence>
<dbReference type="HAMAP" id="MF_01808">
    <property type="entry name" value="Recomb_XerC_XerD"/>
    <property type="match status" value="1"/>
</dbReference>
<comment type="similarity">
    <text evidence="10">Belongs to the 'phage' integrase family. XerC subfamily.</text>
</comment>
<dbReference type="OrthoDB" id="9801717at2"/>
<dbReference type="NCBIfam" id="TIGR02225">
    <property type="entry name" value="recomb_XerD"/>
    <property type="match status" value="1"/>
</dbReference>
<keyword evidence="7 10" id="KW-0238">DNA-binding</keyword>
<dbReference type="Gene3D" id="1.10.150.130">
    <property type="match status" value="1"/>
</dbReference>
<evidence type="ECO:0000259" key="11">
    <source>
        <dbReference type="PROSITE" id="PS51898"/>
    </source>
</evidence>
<comment type="subunit">
    <text evidence="10">Forms a cyclic heterotetrameric complex composed of two molecules of XerC and two molecules of XerD.</text>
</comment>
<keyword evidence="4 10" id="KW-0132">Cell division</keyword>
<evidence type="ECO:0000313" key="14">
    <source>
        <dbReference type="Proteomes" id="UP000032740"/>
    </source>
</evidence>
<evidence type="ECO:0000256" key="6">
    <source>
        <dbReference type="ARBA" id="ARBA00022908"/>
    </source>
</evidence>
<dbReference type="InterPro" id="IPR023009">
    <property type="entry name" value="Tyrosine_recombinase_XerC/XerD"/>
</dbReference>
<keyword evidence="14" id="KW-1185">Reference proteome</keyword>
<dbReference type="PROSITE" id="PS51898">
    <property type="entry name" value="TYR_RECOMBINASE"/>
    <property type="match status" value="1"/>
</dbReference>
<feature type="domain" description="Core-binding (CB)" evidence="12">
    <location>
        <begin position="1"/>
        <end position="86"/>
    </location>
</feature>
<feature type="active site" evidence="10">
    <location>
        <position position="245"/>
    </location>
</feature>
<dbReference type="InterPro" id="IPR011932">
    <property type="entry name" value="Recomb_XerD"/>
</dbReference>
<gene>
    <name evidence="13" type="primary">xerD</name>
    <name evidence="10" type="synonym">xerC</name>
    <name evidence="13" type="ORF">BN85408920</name>
</gene>
<dbReference type="InterPro" id="IPR050090">
    <property type="entry name" value="Tyrosine_recombinase_XerCD"/>
</dbReference>
<evidence type="ECO:0000313" key="13">
    <source>
        <dbReference type="EMBL" id="CCV64469.1"/>
    </source>
</evidence>
<dbReference type="NCBIfam" id="NF001399">
    <property type="entry name" value="PRK00283.1"/>
    <property type="match status" value="1"/>
</dbReference>
<feature type="active site" evidence="10">
    <location>
        <position position="171"/>
    </location>
</feature>
<dbReference type="Pfam" id="PF00589">
    <property type="entry name" value="Phage_integrase"/>
    <property type="match status" value="1"/>
</dbReference>
<dbReference type="GO" id="GO:0006313">
    <property type="term" value="P:DNA transposition"/>
    <property type="evidence" value="ECO:0007669"/>
    <property type="project" value="UniProtKB-UniRule"/>
</dbReference>
<proteinExistence type="inferred from homology"/>
<dbReference type="InterPro" id="IPR013762">
    <property type="entry name" value="Integrase-like_cat_sf"/>
</dbReference>
<keyword evidence="9 10" id="KW-0131">Cell cycle</keyword>
<dbReference type="RefSeq" id="WP_026659920.1">
    <property type="nucleotide sequence ID" value="NC_022538.1"/>
</dbReference>
<evidence type="ECO:0000256" key="5">
    <source>
        <dbReference type="ARBA" id="ARBA00022829"/>
    </source>
</evidence>
<dbReference type="GO" id="GO:0007059">
    <property type="term" value="P:chromosome segregation"/>
    <property type="evidence" value="ECO:0007669"/>
    <property type="project" value="UniProtKB-UniRule"/>
</dbReference>
<protein>
    <recommendedName>
        <fullName evidence="10">Tyrosine recombinase XerC</fullName>
    </recommendedName>
</protein>
<keyword evidence="5 10" id="KW-0159">Chromosome partition</keyword>
<dbReference type="InterPro" id="IPR044068">
    <property type="entry name" value="CB"/>
</dbReference>
<dbReference type="AlphaFoldDB" id="U4KKX6"/>
<dbReference type="EMBL" id="FO681347">
    <property type="protein sequence ID" value="CCV64469.1"/>
    <property type="molecule type" value="Genomic_DNA"/>
</dbReference>
<dbReference type="InterPro" id="IPR010998">
    <property type="entry name" value="Integrase_recombinase_N"/>
</dbReference>
<dbReference type="Proteomes" id="UP000032740">
    <property type="component" value="Chromosome"/>
</dbReference>
<accession>U4KKX6</accession>
<feature type="domain" description="Tyr recombinase" evidence="11">
    <location>
        <begin position="107"/>
        <end position="290"/>
    </location>
</feature>
<keyword evidence="6 10" id="KW-0229">DNA integration</keyword>
<evidence type="ECO:0000259" key="12">
    <source>
        <dbReference type="PROSITE" id="PS51900"/>
    </source>
</evidence>
<feature type="active site" evidence="10">
    <location>
        <position position="147"/>
    </location>
</feature>
<dbReference type="GO" id="GO:0009037">
    <property type="term" value="F:tyrosine-based site-specific recombinase activity"/>
    <property type="evidence" value="ECO:0007669"/>
    <property type="project" value="UniProtKB-UniRule"/>
</dbReference>
<dbReference type="GO" id="GO:0003677">
    <property type="term" value="F:DNA binding"/>
    <property type="evidence" value="ECO:0007669"/>
    <property type="project" value="UniProtKB-UniRule"/>
</dbReference>
<evidence type="ECO:0000256" key="8">
    <source>
        <dbReference type="ARBA" id="ARBA00023172"/>
    </source>
</evidence>
<organism evidence="13 14">
    <name type="scientific">Alteracholeplasma palmae (strain ATCC 49389 / J233)</name>
    <name type="common">Acholeplasma palmae</name>
    <dbReference type="NCBI Taxonomy" id="1318466"/>
    <lineage>
        <taxon>Bacteria</taxon>
        <taxon>Bacillati</taxon>
        <taxon>Mycoplasmatota</taxon>
        <taxon>Mollicutes</taxon>
        <taxon>Acholeplasmatales</taxon>
        <taxon>Acholeplasmataceae</taxon>
        <taxon>Acholeplasma</taxon>
    </lineage>
</organism>
<dbReference type="STRING" id="1318466.BN85408920"/>
<comment type="function">
    <text evidence="10">Site-specific tyrosine recombinase, which acts by catalyzing the cutting and rejoining of the recombining DNA molecules. The XerC-XerD complex is essential to convert dimers of the bacterial chromosome into monomers to permit their segregation at cell division. It also contributes to the segregational stability of plasmids.</text>
</comment>
<dbReference type="SUPFAM" id="SSF56349">
    <property type="entry name" value="DNA breaking-rejoining enzymes"/>
    <property type="match status" value="1"/>
</dbReference>
<comment type="subcellular location">
    <subcellularLocation>
        <location evidence="1 10">Cytoplasm</location>
    </subcellularLocation>
</comment>
<keyword evidence="8 10" id="KW-0233">DNA recombination</keyword>